<comment type="caution">
    <text evidence="2">The sequence shown here is derived from an EMBL/GenBank/DDBJ whole genome shotgun (WGS) entry which is preliminary data.</text>
</comment>
<evidence type="ECO:0000259" key="1">
    <source>
        <dbReference type="Pfam" id="PF24879"/>
    </source>
</evidence>
<sequence length="82" mass="9739">MISDFYYIPEIIDYQREFPKLIDIKNIKIRKSSIDDLDIKIPHCKVKRKSAEVMSKVLLLAKDNEIENPTVFSQIKKILFRI</sequence>
<feature type="domain" description="DUF7737" evidence="1">
    <location>
        <begin position="38"/>
        <end position="75"/>
    </location>
</feature>
<dbReference type="InterPro" id="IPR056639">
    <property type="entry name" value="DUF7737"/>
</dbReference>
<gene>
    <name evidence="2" type="ORF">AR438_17270</name>
</gene>
<dbReference type="EMBL" id="LLYZ01000021">
    <property type="protein sequence ID" value="KQK24379.1"/>
    <property type="molecule type" value="Genomic_DNA"/>
</dbReference>
<organism evidence="2 3">
    <name type="scientific">Chryseobacterium aquaticum</name>
    <dbReference type="NCBI Taxonomy" id="452084"/>
    <lineage>
        <taxon>Bacteria</taxon>
        <taxon>Pseudomonadati</taxon>
        <taxon>Bacteroidota</taxon>
        <taxon>Flavobacteriia</taxon>
        <taxon>Flavobacteriales</taxon>
        <taxon>Weeksellaceae</taxon>
        <taxon>Chryseobacterium group</taxon>
        <taxon>Chryseobacterium</taxon>
    </lineage>
</organism>
<dbReference type="Pfam" id="PF24879">
    <property type="entry name" value="DUF7737"/>
    <property type="match status" value="1"/>
</dbReference>
<accession>A0A0Q3K3H9</accession>
<evidence type="ECO:0000313" key="3">
    <source>
        <dbReference type="Proteomes" id="UP000051682"/>
    </source>
</evidence>
<dbReference type="RefSeq" id="WP_056017910.1">
    <property type="nucleotide sequence ID" value="NZ_LLYZ01000021.1"/>
</dbReference>
<protein>
    <recommendedName>
        <fullName evidence="1">DUF7737 domain-containing protein</fullName>
    </recommendedName>
</protein>
<name>A0A0Q3K3H9_9FLAO</name>
<evidence type="ECO:0000313" key="2">
    <source>
        <dbReference type="EMBL" id="KQK24379.1"/>
    </source>
</evidence>
<keyword evidence="3" id="KW-1185">Reference proteome</keyword>
<reference evidence="2 3" key="1">
    <citation type="submission" date="2015-10" db="EMBL/GenBank/DDBJ databases">
        <title>Chryseobacterium aquaticum genome.</title>
        <authorList>
            <person name="Newman J.D."/>
            <person name="Ferguson M.B."/>
            <person name="Miller J.R."/>
        </authorList>
    </citation>
    <scope>NUCLEOTIDE SEQUENCE [LARGE SCALE GENOMIC DNA]</scope>
    <source>
        <strain evidence="2 3">KCTC 12483</strain>
    </source>
</reference>
<proteinExistence type="predicted"/>
<dbReference type="Proteomes" id="UP000051682">
    <property type="component" value="Unassembled WGS sequence"/>
</dbReference>
<dbReference type="AlphaFoldDB" id="A0A0Q3K3H9"/>
<dbReference type="OrthoDB" id="9763697at2"/>
<dbReference type="STRING" id="452084.AR438_17270"/>